<accession>A0A9D7SV31</accession>
<dbReference type="Gene3D" id="3.40.50.2300">
    <property type="match status" value="1"/>
</dbReference>
<dbReference type="Gene3D" id="2.40.50.1020">
    <property type="entry name" value="LytTr DNA-binding domain"/>
    <property type="match status" value="1"/>
</dbReference>
<gene>
    <name evidence="4" type="ORF">IPP15_08870</name>
</gene>
<protein>
    <submittedName>
        <fullName evidence="4">Response regulator transcription factor</fullName>
    </submittedName>
</protein>
<dbReference type="AlphaFoldDB" id="A0A9D7SV31"/>
<organism evidence="4 5">
    <name type="scientific">Candidatus Opimibacter skivensis</name>
    <dbReference type="NCBI Taxonomy" id="2982028"/>
    <lineage>
        <taxon>Bacteria</taxon>
        <taxon>Pseudomonadati</taxon>
        <taxon>Bacteroidota</taxon>
        <taxon>Saprospiria</taxon>
        <taxon>Saprospirales</taxon>
        <taxon>Saprospiraceae</taxon>
        <taxon>Candidatus Opimibacter</taxon>
    </lineage>
</organism>
<dbReference type="InterPro" id="IPR046947">
    <property type="entry name" value="LytR-like"/>
</dbReference>
<dbReference type="GO" id="GO:0000156">
    <property type="term" value="F:phosphorelay response regulator activity"/>
    <property type="evidence" value="ECO:0007669"/>
    <property type="project" value="InterPro"/>
</dbReference>
<dbReference type="PANTHER" id="PTHR37299:SF1">
    <property type="entry name" value="STAGE 0 SPORULATION PROTEIN A HOMOLOG"/>
    <property type="match status" value="1"/>
</dbReference>
<dbReference type="Pfam" id="PF04397">
    <property type="entry name" value="LytTR"/>
    <property type="match status" value="1"/>
</dbReference>
<dbReference type="Pfam" id="PF00072">
    <property type="entry name" value="Response_reg"/>
    <property type="match status" value="1"/>
</dbReference>
<dbReference type="PANTHER" id="PTHR37299">
    <property type="entry name" value="TRANSCRIPTIONAL REGULATOR-RELATED"/>
    <property type="match status" value="1"/>
</dbReference>
<evidence type="ECO:0000313" key="4">
    <source>
        <dbReference type="EMBL" id="MBK9982523.1"/>
    </source>
</evidence>
<evidence type="ECO:0000259" key="2">
    <source>
        <dbReference type="PROSITE" id="PS50110"/>
    </source>
</evidence>
<dbReference type="PROSITE" id="PS50930">
    <property type="entry name" value="HTH_LYTTR"/>
    <property type="match status" value="1"/>
</dbReference>
<dbReference type="SMART" id="SM00850">
    <property type="entry name" value="LytTR"/>
    <property type="match status" value="1"/>
</dbReference>
<dbReference type="InterPro" id="IPR007492">
    <property type="entry name" value="LytTR_DNA-bd_dom"/>
</dbReference>
<comment type="caution">
    <text evidence="4">The sequence shown here is derived from an EMBL/GenBank/DDBJ whole genome shotgun (WGS) entry which is preliminary data.</text>
</comment>
<feature type="domain" description="Response regulatory" evidence="2">
    <location>
        <begin position="5"/>
        <end position="118"/>
    </location>
</feature>
<dbReference type="PROSITE" id="PS50110">
    <property type="entry name" value="RESPONSE_REGULATORY"/>
    <property type="match status" value="1"/>
</dbReference>
<evidence type="ECO:0000256" key="1">
    <source>
        <dbReference type="PROSITE-ProRule" id="PRU00169"/>
    </source>
</evidence>
<feature type="modified residue" description="4-aspartylphosphate" evidence="1">
    <location>
        <position position="57"/>
    </location>
</feature>
<dbReference type="InterPro" id="IPR001789">
    <property type="entry name" value="Sig_transdc_resp-reg_receiver"/>
</dbReference>
<dbReference type="SMART" id="SM00448">
    <property type="entry name" value="REC"/>
    <property type="match status" value="1"/>
</dbReference>
<dbReference type="InterPro" id="IPR011006">
    <property type="entry name" value="CheY-like_superfamily"/>
</dbReference>
<dbReference type="GO" id="GO:0003677">
    <property type="term" value="F:DNA binding"/>
    <property type="evidence" value="ECO:0007669"/>
    <property type="project" value="InterPro"/>
</dbReference>
<reference evidence="4 5" key="1">
    <citation type="submission" date="2020-10" db="EMBL/GenBank/DDBJ databases">
        <title>Connecting structure to function with the recovery of over 1000 high-quality activated sludge metagenome-assembled genomes encoding full-length rRNA genes using long-read sequencing.</title>
        <authorList>
            <person name="Singleton C.M."/>
            <person name="Petriglieri F."/>
            <person name="Kristensen J.M."/>
            <person name="Kirkegaard R.H."/>
            <person name="Michaelsen T.Y."/>
            <person name="Andersen M.H."/>
            <person name="Karst S.M."/>
            <person name="Dueholm M.S."/>
            <person name="Nielsen P.H."/>
            <person name="Albertsen M."/>
        </authorList>
    </citation>
    <scope>NUCLEOTIDE SEQUENCE [LARGE SCALE GENOMIC DNA]</scope>
    <source>
        <strain evidence="4">Ribe_18-Q3-R11-54_MAXAC.273</strain>
    </source>
</reference>
<dbReference type="EMBL" id="JADKGY010000006">
    <property type="protein sequence ID" value="MBK9982523.1"/>
    <property type="molecule type" value="Genomic_DNA"/>
</dbReference>
<sequence length="250" mass="29073">MNFLTAILIDDESNSRNALQQKLISYCPDIRIVAECENGEEGINAIETYKPDIVFLDVEMPRMNGFVMLQQLQHRKFELIFTTAYDHYAIQAIRFSALDYLVKPIEIQALKEAVDKARQRKQVDIPNQRIETLLHNLLNERNHNNRIAIPSQEGLQFIELADIIYLEAESNYCSIYLQPEGRILVSKTLKDFEELLPPAVFIRIHHSFIINKNHVHKYLRGEGGQVIMRNGKTLDVSRRKKEEFMKAIGY</sequence>
<proteinExistence type="predicted"/>
<dbReference type="Proteomes" id="UP000808337">
    <property type="component" value="Unassembled WGS sequence"/>
</dbReference>
<evidence type="ECO:0000313" key="5">
    <source>
        <dbReference type="Proteomes" id="UP000808337"/>
    </source>
</evidence>
<dbReference type="SUPFAM" id="SSF52172">
    <property type="entry name" value="CheY-like"/>
    <property type="match status" value="1"/>
</dbReference>
<feature type="domain" description="HTH LytTR-type" evidence="3">
    <location>
        <begin position="147"/>
        <end position="250"/>
    </location>
</feature>
<name>A0A9D7SV31_9BACT</name>
<evidence type="ECO:0000259" key="3">
    <source>
        <dbReference type="PROSITE" id="PS50930"/>
    </source>
</evidence>
<keyword evidence="1" id="KW-0597">Phosphoprotein</keyword>